<dbReference type="EMBL" id="JARRAF010000019">
    <property type="protein sequence ID" value="MDK2125418.1"/>
    <property type="molecule type" value="Genomic_DNA"/>
</dbReference>
<evidence type="ECO:0000256" key="1">
    <source>
        <dbReference type="ARBA" id="ARBA00022578"/>
    </source>
</evidence>
<organism evidence="5 6">
    <name type="scientific">Parachitinimonas caeni</name>
    <dbReference type="NCBI Taxonomy" id="3031301"/>
    <lineage>
        <taxon>Bacteria</taxon>
        <taxon>Pseudomonadati</taxon>
        <taxon>Pseudomonadota</taxon>
        <taxon>Betaproteobacteria</taxon>
        <taxon>Neisseriales</taxon>
        <taxon>Chitinibacteraceae</taxon>
        <taxon>Parachitinimonas</taxon>
    </lineage>
</organism>
<evidence type="ECO:0000259" key="4">
    <source>
        <dbReference type="Pfam" id="PF13610"/>
    </source>
</evidence>
<evidence type="ECO:0000256" key="3">
    <source>
        <dbReference type="ARBA" id="ARBA00023172"/>
    </source>
</evidence>
<keyword evidence="2" id="KW-0238">DNA-binding</keyword>
<proteinExistence type="predicted"/>
<dbReference type="InterPro" id="IPR047930">
    <property type="entry name" value="Transpos_IS6"/>
</dbReference>
<accession>A0ABT7DZC9</accession>
<dbReference type="InterPro" id="IPR052183">
    <property type="entry name" value="IS_Transposase"/>
</dbReference>
<gene>
    <name evidence="5" type="ORF">PZA18_15290</name>
</gene>
<keyword evidence="6" id="KW-1185">Reference proteome</keyword>
<evidence type="ECO:0000313" key="5">
    <source>
        <dbReference type="EMBL" id="MDK2125418.1"/>
    </source>
</evidence>
<dbReference type="Pfam" id="PF13610">
    <property type="entry name" value="DDE_Tnp_IS240"/>
    <property type="match status" value="1"/>
</dbReference>
<protein>
    <submittedName>
        <fullName evidence="5">IS6 family transposase</fullName>
    </submittedName>
</protein>
<comment type="caution">
    <text evidence="5">The sequence shown here is derived from an EMBL/GenBank/DDBJ whole genome shotgun (WGS) entry which is preliminary data.</text>
</comment>
<dbReference type="NCBIfam" id="NF033587">
    <property type="entry name" value="transpos_IS6"/>
    <property type="match status" value="1"/>
</dbReference>
<evidence type="ECO:0000256" key="2">
    <source>
        <dbReference type="ARBA" id="ARBA00023125"/>
    </source>
</evidence>
<feature type="domain" description="DDE" evidence="4">
    <location>
        <begin position="72"/>
        <end position="128"/>
    </location>
</feature>
<dbReference type="PANTHER" id="PTHR35528:SF3">
    <property type="entry name" value="BLL1675 PROTEIN"/>
    <property type="match status" value="1"/>
</dbReference>
<keyword evidence="1" id="KW-0815">Transposition</keyword>
<evidence type="ECO:0000313" key="6">
    <source>
        <dbReference type="Proteomes" id="UP001172778"/>
    </source>
</evidence>
<reference evidence="5" key="1">
    <citation type="submission" date="2023-03" db="EMBL/GenBank/DDBJ databases">
        <title>Chitinimonas shenzhenensis gen. nov., sp. nov., a novel member of family Burkholderiaceae isolated from activated sludge collected in Shen Zhen, China.</title>
        <authorList>
            <person name="Wang X."/>
        </authorList>
    </citation>
    <scope>NUCLEOTIDE SEQUENCE</scope>
    <source>
        <strain evidence="5">DQS-5</strain>
    </source>
</reference>
<dbReference type="InterPro" id="IPR032874">
    <property type="entry name" value="DDE_dom"/>
</dbReference>
<name>A0ABT7DZC9_9NEIS</name>
<sequence length="161" mass="18560">MLNVKRFRFPVEILRQCVSWVVAYSVSDRQIGEMMAERGVQVDHRTLQRWAIRSLPVLTERFRQQKKAVGTKWRMAETDVHISAKWQYVYRAVDSEGKTVDVLLCDKRDHAAALSCFQQAMAQYGQPSGCHRLKRLQSVSAGRLECGRCSLHPDPPEMQLN</sequence>
<keyword evidence="3" id="KW-0233">DNA recombination</keyword>
<dbReference type="RefSeq" id="WP_284101729.1">
    <property type="nucleotide sequence ID" value="NZ_JARRAF010000019.1"/>
</dbReference>
<dbReference type="PANTHER" id="PTHR35528">
    <property type="entry name" value="BLL1675 PROTEIN"/>
    <property type="match status" value="1"/>
</dbReference>
<dbReference type="Proteomes" id="UP001172778">
    <property type="component" value="Unassembled WGS sequence"/>
</dbReference>